<feature type="binding site" evidence="3">
    <location>
        <position position="156"/>
    </location>
    <ligand>
        <name>substrate</name>
    </ligand>
</feature>
<comment type="similarity">
    <text evidence="1">Belongs to the SMP-30/CGR1 family.</text>
</comment>
<dbReference type="OrthoDB" id="423498at2759"/>
<dbReference type="PRINTS" id="PR01790">
    <property type="entry name" value="SMP30FAMILY"/>
</dbReference>
<dbReference type="GO" id="GO:0019853">
    <property type="term" value="P:L-ascorbic acid biosynthetic process"/>
    <property type="evidence" value="ECO:0007669"/>
    <property type="project" value="TreeGrafter"/>
</dbReference>
<feature type="binding site" evidence="3">
    <location>
        <position position="247"/>
    </location>
    <ligand>
        <name>a divalent metal cation</name>
        <dbReference type="ChEBI" id="CHEBI:60240"/>
    </ligand>
</feature>
<dbReference type="GO" id="GO:0004341">
    <property type="term" value="F:gluconolactonase activity"/>
    <property type="evidence" value="ECO:0007669"/>
    <property type="project" value="TreeGrafter"/>
</dbReference>
<dbReference type="Proteomes" id="UP000198287">
    <property type="component" value="Unassembled WGS sequence"/>
</dbReference>
<dbReference type="InterPro" id="IPR013658">
    <property type="entry name" value="SGL"/>
</dbReference>
<gene>
    <name evidence="6" type="ORF">Fcan01_10780</name>
</gene>
<comment type="cofactor">
    <cofactor evidence="3">
        <name>Zn(2+)</name>
        <dbReference type="ChEBI" id="CHEBI:29105"/>
    </cofactor>
    <text evidence="3">Binds 1 divalent metal cation per subunit.</text>
</comment>
<dbReference type="PANTHER" id="PTHR10907">
    <property type="entry name" value="REGUCALCIN"/>
    <property type="match status" value="1"/>
</dbReference>
<feature type="binding site" evidence="3">
    <location>
        <position position="42"/>
    </location>
    <ligand>
        <name>a divalent metal cation</name>
        <dbReference type="ChEBI" id="CHEBI:60240"/>
    </ligand>
</feature>
<proteinExistence type="inferred from homology"/>
<dbReference type="InterPro" id="IPR005511">
    <property type="entry name" value="SMP-30"/>
</dbReference>
<dbReference type="Gene3D" id="2.120.10.30">
    <property type="entry name" value="TolB, C-terminal domain"/>
    <property type="match status" value="1"/>
</dbReference>
<evidence type="ECO:0000259" key="5">
    <source>
        <dbReference type="Pfam" id="PF08450"/>
    </source>
</evidence>
<evidence type="ECO:0000256" key="2">
    <source>
        <dbReference type="PIRSR" id="PIRSR605511-1"/>
    </source>
</evidence>
<feature type="signal peptide" evidence="4">
    <location>
        <begin position="1"/>
        <end position="15"/>
    </location>
</feature>
<dbReference type="GO" id="GO:0005509">
    <property type="term" value="F:calcium ion binding"/>
    <property type="evidence" value="ECO:0007669"/>
    <property type="project" value="TreeGrafter"/>
</dbReference>
<feature type="active site" description="Proton donor/acceptor" evidence="2">
    <location>
        <position position="247"/>
    </location>
</feature>
<evidence type="ECO:0000256" key="4">
    <source>
        <dbReference type="SAM" id="SignalP"/>
    </source>
</evidence>
<organism evidence="6 7">
    <name type="scientific">Folsomia candida</name>
    <name type="common">Springtail</name>
    <dbReference type="NCBI Taxonomy" id="158441"/>
    <lineage>
        <taxon>Eukaryota</taxon>
        <taxon>Metazoa</taxon>
        <taxon>Ecdysozoa</taxon>
        <taxon>Arthropoda</taxon>
        <taxon>Hexapoda</taxon>
        <taxon>Collembola</taxon>
        <taxon>Entomobryomorpha</taxon>
        <taxon>Isotomoidea</taxon>
        <taxon>Isotomidae</taxon>
        <taxon>Proisotominae</taxon>
        <taxon>Folsomia</taxon>
    </lineage>
</organism>
<name>A0A226EBB8_FOLCA</name>
<evidence type="ECO:0000256" key="3">
    <source>
        <dbReference type="PIRSR" id="PIRSR605511-2"/>
    </source>
</evidence>
<dbReference type="PANTHER" id="PTHR10907:SF47">
    <property type="entry name" value="REGUCALCIN"/>
    <property type="match status" value="1"/>
</dbReference>
<reference evidence="6 7" key="1">
    <citation type="submission" date="2015-12" db="EMBL/GenBank/DDBJ databases">
        <title>The genome of Folsomia candida.</title>
        <authorList>
            <person name="Faddeeva A."/>
            <person name="Derks M.F."/>
            <person name="Anvar Y."/>
            <person name="Smit S."/>
            <person name="Van Straalen N."/>
            <person name="Roelofs D."/>
        </authorList>
    </citation>
    <scope>NUCLEOTIDE SEQUENCE [LARGE SCALE GENOMIC DNA]</scope>
    <source>
        <strain evidence="6 7">VU population</strain>
        <tissue evidence="6">Whole body</tissue>
    </source>
</reference>
<keyword evidence="3" id="KW-0862">Zinc</keyword>
<accession>A0A226EBB8</accession>
<feature type="domain" description="SMP-30/Gluconolactonase/LRE-like region" evidence="5">
    <location>
        <begin position="40"/>
        <end position="306"/>
    </location>
</feature>
<dbReference type="InterPro" id="IPR011042">
    <property type="entry name" value="6-blade_b-propeller_TolB-like"/>
</dbReference>
<protein>
    <submittedName>
        <fullName evidence="6">Regucalcin</fullName>
    </submittedName>
</protein>
<evidence type="ECO:0000313" key="6">
    <source>
        <dbReference type="EMBL" id="OXA54488.1"/>
    </source>
</evidence>
<keyword evidence="7" id="KW-1185">Reference proteome</keyword>
<dbReference type="Pfam" id="PF08450">
    <property type="entry name" value="SGL"/>
    <property type="match status" value="1"/>
</dbReference>
<feature type="binding site" evidence="3">
    <location>
        <position position="193"/>
    </location>
    <ligand>
        <name>a divalent metal cation</name>
        <dbReference type="ChEBI" id="CHEBI:60240"/>
    </ligand>
</feature>
<dbReference type="EMBL" id="LNIX01000005">
    <property type="protein sequence ID" value="OXA54488.1"/>
    <property type="molecule type" value="Genomic_DNA"/>
</dbReference>
<comment type="caution">
    <text evidence="6">The sequence shown here is derived from an EMBL/GenBank/DDBJ whole genome shotgun (WGS) entry which is preliminary data.</text>
</comment>
<sequence length="345" mass="38339">MICSIFFKYFSLSTALFELFSSHLTKMSYKIQPVSKPVLFGESPLWDNRRQQLIFTNCFGKSVSIFDPLSGETASKEVKLENGEIAWIGVSMPYSSSTTKFLVSLSTGSMVEFDWDLGQVTKILYTLDEGDIKATLEDGKCDSQGRYWTGIAKFEDMGSLQVNEGNGNIFSLSAKHDGFLDNKLAAGNYDVPNGLGWNKEGTKLFWNDLTRRVTNVFDFDVQSGQLSNRKVLLDYKNYPQLEGSFPDGLCTDVNGNVWIANWKGKSVIKVDGETGILVDTITIPTTNVTSLCFGGPNYDSMYVTTTSINLDLTTVQGEPDAGKLIRIQNPRDNCFKGVQESFFAL</sequence>
<dbReference type="AlphaFoldDB" id="A0A226EBB8"/>
<feature type="chain" id="PRO_5012195129" evidence="4">
    <location>
        <begin position="16"/>
        <end position="345"/>
    </location>
</feature>
<evidence type="ECO:0000256" key="1">
    <source>
        <dbReference type="ARBA" id="ARBA00008853"/>
    </source>
</evidence>
<evidence type="ECO:0000313" key="7">
    <source>
        <dbReference type="Proteomes" id="UP000198287"/>
    </source>
</evidence>
<dbReference type="SUPFAM" id="SSF63829">
    <property type="entry name" value="Calcium-dependent phosphotriesterase"/>
    <property type="match status" value="1"/>
</dbReference>
<keyword evidence="4" id="KW-0732">Signal</keyword>
<keyword evidence="3" id="KW-0479">Metal-binding</keyword>